<dbReference type="Proteomes" id="UP000321126">
    <property type="component" value="Unassembled WGS sequence"/>
</dbReference>
<protein>
    <recommendedName>
        <fullName evidence="3">Immunity protein 50 of polymorphic toxin system</fullName>
    </recommendedName>
</protein>
<sequence length="132" mass="15283">MNSWIDTLVDKKKLTSIFNDEEPSLYNVDIHDVIFHRDGPRISIRFNLRDYPSSPPKKWKLQKYNTVQLQLTAIDVKDVKLSGWSKTNYLVNLNVSMENGFVCICAKDDVFELYIKASFLDVSSVSAYLRSK</sequence>
<proteinExistence type="predicted"/>
<evidence type="ECO:0000313" key="2">
    <source>
        <dbReference type="Proteomes" id="UP000321126"/>
    </source>
</evidence>
<dbReference type="Pfam" id="PF15594">
    <property type="entry name" value="Imm50"/>
    <property type="match status" value="1"/>
</dbReference>
<comment type="caution">
    <text evidence="1">The sequence shown here is derived from an EMBL/GenBank/DDBJ whole genome shotgun (WGS) entry which is preliminary data.</text>
</comment>
<dbReference type="AlphaFoldDB" id="A0A5C7C1E1"/>
<name>A0A5C7C1E1_SERMA</name>
<dbReference type="EMBL" id="VOUQ01000018">
    <property type="protein sequence ID" value="TXE27348.1"/>
    <property type="molecule type" value="Genomic_DNA"/>
</dbReference>
<dbReference type="InterPro" id="IPR028957">
    <property type="entry name" value="Imm50"/>
</dbReference>
<evidence type="ECO:0008006" key="3">
    <source>
        <dbReference type="Google" id="ProtNLM"/>
    </source>
</evidence>
<dbReference type="RefSeq" id="WP_147882615.1">
    <property type="nucleotide sequence ID" value="NZ_VOUQ01000018.1"/>
</dbReference>
<reference evidence="1 2" key="1">
    <citation type="submission" date="2019-07" db="EMBL/GenBank/DDBJ databases">
        <title>Serratia strains were isolated from fresh produce.</title>
        <authorList>
            <person name="Cho G.-S."/>
            <person name="Stein M."/>
            <person name="Lee W."/>
            <person name="Suh S.H."/>
            <person name="Franz C.M.A.P."/>
        </authorList>
    </citation>
    <scope>NUCLEOTIDE SEQUENCE [LARGE SCALE GENOMIC DNA]</scope>
    <source>
        <strain evidence="1 2">S16</strain>
    </source>
</reference>
<organism evidence="1 2">
    <name type="scientific">Serratia marcescens</name>
    <dbReference type="NCBI Taxonomy" id="615"/>
    <lineage>
        <taxon>Bacteria</taxon>
        <taxon>Pseudomonadati</taxon>
        <taxon>Pseudomonadota</taxon>
        <taxon>Gammaproteobacteria</taxon>
        <taxon>Enterobacterales</taxon>
        <taxon>Yersiniaceae</taxon>
        <taxon>Serratia</taxon>
    </lineage>
</organism>
<evidence type="ECO:0000313" key="1">
    <source>
        <dbReference type="EMBL" id="TXE27348.1"/>
    </source>
</evidence>
<gene>
    <name evidence="1" type="ORF">FOT62_22535</name>
</gene>
<accession>A0A5C7C1E1</accession>